<sequence length="84" mass="9085">MIAPLIEMSASLIRYASIERRLQQLGAQILPPSMRGASNGHAASSLILSIQYFDAARRTIVESGPDSDVAEMLKASSWRVLVLG</sequence>
<organism evidence="1 2">
    <name type="scientific">Chrysochromulina tobinii</name>
    <dbReference type="NCBI Taxonomy" id="1460289"/>
    <lineage>
        <taxon>Eukaryota</taxon>
        <taxon>Haptista</taxon>
        <taxon>Haptophyta</taxon>
        <taxon>Prymnesiophyceae</taxon>
        <taxon>Prymnesiales</taxon>
        <taxon>Chrysochromulinaceae</taxon>
        <taxon>Chrysochromulina</taxon>
    </lineage>
</organism>
<gene>
    <name evidence="1" type="ORF">Ctob_012190</name>
</gene>
<keyword evidence="2" id="KW-1185">Reference proteome</keyword>
<proteinExistence type="predicted"/>
<evidence type="ECO:0000313" key="2">
    <source>
        <dbReference type="Proteomes" id="UP000037460"/>
    </source>
</evidence>
<accession>A0A0M0JQV3</accession>
<reference evidence="2" key="1">
    <citation type="journal article" date="2015" name="PLoS Genet.">
        <title>Genome Sequence and Transcriptome Analyses of Chrysochromulina tobin: Metabolic Tools for Enhanced Algal Fitness in the Prominent Order Prymnesiales (Haptophyceae).</title>
        <authorList>
            <person name="Hovde B.T."/>
            <person name="Deodato C.R."/>
            <person name="Hunsperger H.M."/>
            <person name="Ryken S.A."/>
            <person name="Yost W."/>
            <person name="Jha R.K."/>
            <person name="Patterson J."/>
            <person name="Monnat R.J. Jr."/>
            <person name="Barlow S.B."/>
            <person name="Starkenburg S.R."/>
            <person name="Cattolico R.A."/>
        </authorList>
    </citation>
    <scope>NUCLEOTIDE SEQUENCE</scope>
    <source>
        <strain evidence="2">CCMP291</strain>
    </source>
</reference>
<dbReference type="AlphaFoldDB" id="A0A0M0JQV3"/>
<comment type="caution">
    <text evidence="1">The sequence shown here is derived from an EMBL/GenBank/DDBJ whole genome shotgun (WGS) entry which is preliminary data.</text>
</comment>
<name>A0A0M0JQV3_9EUKA</name>
<evidence type="ECO:0000313" key="1">
    <source>
        <dbReference type="EMBL" id="KOO28964.1"/>
    </source>
</evidence>
<protein>
    <submittedName>
        <fullName evidence="1">Uncharacterized protein</fullName>
    </submittedName>
</protein>
<dbReference type="EMBL" id="JWZX01002485">
    <property type="protein sequence ID" value="KOO28964.1"/>
    <property type="molecule type" value="Genomic_DNA"/>
</dbReference>
<dbReference type="Proteomes" id="UP000037460">
    <property type="component" value="Unassembled WGS sequence"/>
</dbReference>